<evidence type="ECO:0000259" key="6">
    <source>
        <dbReference type="SMART" id="SM00563"/>
    </source>
</evidence>
<accession>A0ABS5K9B5</accession>
<dbReference type="PANTHER" id="PTHR10434">
    <property type="entry name" value="1-ACYL-SN-GLYCEROL-3-PHOSPHATE ACYLTRANSFERASE"/>
    <property type="match status" value="1"/>
</dbReference>
<dbReference type="CDD" id="cd07989">
    <property type="entry name" value="LPLAT_AGPAT-like"/>
    <property type="match status" value="1"/>
</dbReference>
<comment type="pathway">
    <text evidence="1">Lipid metabolism.</text>
</comment>
<evidence type="ECO:0000256" key="2">
    <source>
        <dbReference type="ARBA" id="ARBA00022516"/>
    </source>
</evidence>
<evidence type="ECO:0000256" key="4">
    <source>
        <dbReference type="ARBA" id="ARBA00023098"/>
    </source>
</evidence>
<evidence type="ECO:0000256" key="1">
    <source>
        <dbReference type="ARBA" id="ARBA00005189"/>
    </source>
</evidence>
<evidence type="ECO:0000313" key="7">
    <source>
        <dbReference type="EMBL" id="MBS2211111.1"/>
    </source>
</evidence>
<comment type="caution">
    <text evidence="7">The sequence shown here is derived from an EMBL/GenBank/DDBJ whole genome shotgun (WGS) entry which is preliminary data.</text>
</comment>
<dbReference type="GO" id="GO:0016746">
    <property type="term" value="F:acyltransferase activity"/>
    <property type="evidence" value="ECO:0007669"/>
    <property type="project" value="UniProtKB-KW"/>
</dbReference>
<dbReference type="Pfam" id="PF01553">
    <property type="entry name" value="Acyltransferase"/>
    <property type="match status" value="1"/>
</dbReference>
<dbReference type="SUPFAM" id="SSF69593">
    <property type="entry name" value="Glycerol-3-phosphate (1)-acyltransferase"/>
    <property type="match status" value="1"/>
</dbReference>
<keyword evidence="3" id="KW-0808">Transferase</keyword>
<protein>
    <submittedName>
        <fullName evidence="7">1-acyl-sn-glycerol-3-phosphate acyltransferase</fullName>
    </submittedName>
</protein>
<keyword evidence="4" id="KW-0443">Lipid metabolism</keyword>
<dbReference type="SMART" id="SM00563">
    <property type="entry name" value="PlsC"/>
    <property type="match status" value="1"/>
</dbReference>
<dbReference type="PANTHER" id="PTHR10434:SF64">
    <property type="entry name" value="1-ACYL-SN-GLYCEROL-3-PHOSPHATE ACYLTRANSFERASE-RELATED"/>
    <property type="match status" value="1"/>
</dbReference>
<dbReference type="Proteomes" id="UP000721861">
    <property type="component" value="Unassembled WGS sequence"/>
</dbReference>
<reference evidence="7 8" key="1">
    <citation type="journal article" date="2014" name="Int. J. Syst. Evol. Microbiol.">
        <title>Carboxylicivirga gen. nov. in the family Marinilabiliaceae with two novel species, Carboxylicivirga mesophila sp. nov. and Carboxylicivirga taeanensis sp. nov., and reclassification of Cytophaga fermentans as Saccharicrinis fermentans gen. nov., comb. nov.</title>
        <authorList>
            <person name="Yang S.H."/>
            <person name="Seo H.S."/>
            <person name="Woo J.H."/>
            <person name="Oh H.M."/>
            <person name="Jang H."/>
            <person name="Lee J.H."/>
            <person name="Kim S.J."/>
            <person name="Kwon K.K."/>
        </authorList>
    </citation>
    <scope>NUCLEOTIDE SEQUENCE [LARGE SCALE GENOMIC DNA]</scope>
    <source>
        <strain evidence="7 8">JCM 18290</strain>
    </source>
</reference>
<dbReference type="InterPro" id="IPR002123">
    <property type="entry name" value="Plipid/glycerol_acylTrfase"/>
</dbReference>
<dbReference type="EMBL" id="JAGUCN010000006">
    <property type="protein sequence ID" value="MBS2211111.1"/>
    <property type="molecule type" value="Genomic_DNA"/>
</dbReference>
<evidence type="ECO:0000313" key="8">
    <source>
        <dbReference type="Proteomes" id="UP000721861"/>
    </source>
</evidence>
<sequence>MRKVLGFLLTPIFHLYFGLVLVIFHPFQVIGHKLLGDHARRKVVDTLNFFLVKGLYIMGCRIKFSGFEQLPEGRPVIIVSNHQSLYDIPAVVYGFRKYYPKFISKIELGKNLPSISYNLIHGKSALIDRKNGSQSVKEIFKLGRLIQANNYAACIFPEGTRSKTGRVKKFMTAGLNTLLRAAPDAIIIPFVIDGHSRMMYNGMFPLKFGEKISYTALAPIEPKGKDVEELTADIQQLIKHKLGQSV</sequence>
<gene>
    <name evidence="7" type="ORF">KEM09_06850</name>
</gene>
<dbReference type="RefSeq" id="WP_212227070.1">
    <property type="nucleotide sequence ID" value="NZ_JAGUCN010000006.1"/>
</dbReference>
<organism evidence="7 8">
    <name type="scientific">Carboxylicivirga mesophila</name>
    <dbReference type="NCBI Taxonomy" id="1166478"/>
    <lineage>
        <taxon>Bacteria</taxon>
        <taxon>Pseudomonadati</taxon>
        <taxon>Bacteroidota</taxon>
        <taxon>Bacteroidia</taxon>
        <taxon>Marinilabiliales</taxon>
        <taxon>Marinilabiliaceae</taxon>
        <taxon>Carboxylicivirga</taxon>
    </lineage>
</organism>
<keyword evidence="8" id="KW-1185">Reference proteome</keyword>
<name>A0ABS5K9B5_9BACT</name>
<keyword evidence="2" id="KW-0444">Lipid biosynthesis</keyword>
<keyword evidence="5 7" id="KW-0012">Acyltransferase</keyword>
<feature type="domain" description="Phospholipid/glycerol acyltransferase" evidence="6">
    <location>
        <begin position="76"/>
        <end position="195"/>
    </location>
</feature>
<evidence type="ECO:0000256" key="3">
    <source>
        <dbReference type="ARBA" id="ARBA00022679"/>
    </source>
</evidence>
<evidence type="ECO:0000256" key="5">
    <source>
        <dbReference type="ARBA" id="ARBA00023315"/>
    </source>
</evidence>
<proteinExistence type="predicted"/>